<dbReference type="EMBL" id="KZ805395">
    <property type="protein sequence ID" value="PVH99278.1"/>
    <property type="molecule type" value="Genomic_DNA"/>
</dbReference>
<proteinExistence type="predicted"/>
<sequence>MSTDTPTSEDAAGFPPQDLPSGTQDSNSRFLSLPAELRYMIYAYTTPSPFEHPSNSGGYGLYFTNREIQSEMLAYNRGSISPELDQWIARLNSRHQQKPNLPRVSRVTYTTFGIPDTLTLEIQIPAGYLWREKWEAKDVCECEFLHRGAPRCGGTTEEKEACLEAVRAAIALNIRQVCVKCAGRTSDGQYFLDLHTGQILNGVFFGPLRVGTVNCKAVTFTIGDVDGEEGEDEEDGEDQEEWEDAEEWGDQEEGSNLIPTAVYEDAVVEENTTLHFKVTNLENDLGRRVSRTFAFKAKFGGERGRNTLTRSLPMVGLMFW</sequence>
<organism evidence="2 3">
    <name type="scientific">Periconia macrospinosa</name>
    <dbReference type="NCBI Taxonomy" id="97972"/>
    <lineage>
        <taxon>Eukaryota</taxon>
        <taxon>Fungi</taxon>
        <taxon>Dikarya</taxon>
        <taxon>Ascomycota</taxon>
        <taxon>Pezizomycotina</taxon>
        <taxon>Dothideomycetes</taxon>
        <taxon>Pleosporomycetidae</taxon>
        <taxon>Pleosporales</taxon>
        <taxon>Massarineae</taxon>
        <taxon>Periconiaceae</taxon>
        <taxon>Periconia</taxon>
    </lineage>
</organism>
<name>A0A2V1DML8_9PLEO</name>
<dbReference type="Proteomes" id="UP000244855">
    <property type="component" value="Unassembled WGS sequence"/>
</dbReference>
<evidence type="ECO:0000313" key="3">
    <source>
        <dbReference type="Proteomes" id="UP000244855"/>
    </source>
</evidence>
<feature type="compositionally biased region" description="Acidic residues" evidence="1">
    <location>
        <begin position="226"/>
        <end position="253"/>
    </location>
</feature>
<feature type="region of interest" description="Disordered" evidence="1">
    <location>
        <begin position="226"/>
        <end position="255"/>
    </location>
</feature>
<gene>
    <name evidence="2" type="ORF">DM02DRAFT_629504</name>
</gene>
<protein>
    <submittedName>
        <fullName evidence="2">Uncharacterized protein</fullName>
    </submittedName>
</protein>
<feature type="region of interest" description="Disordered" evidence="1">
    <location>
        <begin position="1"/>
        <end position="27"/>
    </location>
</feature>
<keyword evidence="3" id="KW-1185">Reference proteome</keyword>
<evidence type="ECO:0000256" key="1">
    <source>
        <dbReference type="SAM" id="MobiDB-lite"/>
    </source>
</evidence>
<accession>A0A2V1DML8</accession>
<evidence type="ECO:0000313" key="2">
    <source>
        <dbReference type="EMBL" id="PVH99278.1"/>
    </source>
</evidence>
<dbReference type="AlphaFoldDB" id="A0A2V1DML8"/>
<reference evidence="2 3" key="1">
    <citation type="journal article" date="2018" name="Sci. Rep.">
        <title>Comparative genomics provides insights into the lifestyle and reveals functional heterogeneity of dark septate endophytic fungi.</title>
        <authorList>
            <person name="Knapp D.G."/>
            <person name="Nemeth J.B."/>
            <person name="Barry K."/>
            <person name="Hainaut M."/>
            <person name="Henrissat B."/>
            <person name="Johnson J."/>
            <person name="Kuo A."/>
            <person name="Lim J.H.P."/>
            <person name="Lipzen A."/>
            <person name="Nolan M."/>
            <person name="Ohm R.A."/>
            <person name="Tamas L."/>
            <person name="Grigoriev I.V."/>
            <person name="Spatafora J.W."/>
            <person name="Nagy L.G."/>
            <person name="Kovacs G.M."/>
        </authorList>
    </citation>
    <scope>NUCLEOTIDE SEQUENCE [LARGE SCALE GENOMIC DNA]</scope>
    <source>
        <strain evidence="2 3">DSE2036</strain>
    </source>
</reference>